<keyword evidence="1" id="KW-0472">Membrane</keyword>
<proteinExistence type="predicted"/>
<reference evidence="3" key="1">
    <citation type="submission" date="2015-03" db="EMBL/GenBank/DDBJ databases">
        <authorList>
            <person name="Urmite Genomes"/>
        </authorList>
    </citation>
    <scope>NUCLEOTIDE SEQUENCE [LARGE SCALE GENOMIC DNA]</scope>
    <source>
        <strain evidence="3">Arc-Hr</strain>
    </source>
</reference>
<accession>A0A0D6JQ74</accession>
<sequence>MTLPFGLTRLEATATLGYLAACLGATAFIITGGL</sequence>
<evidence type="ECO:0000313" key="2">
    <source>
        <dbReference type="EMBL" id="CQR50067.1"/>
    </source>
</evidence>
<keyword evidence="3" id="KW-1185">Reference proteome</keyword>
<protein>
    <submittedName>
        <fullName evidence="2">Uncharacterized protein</fullName>
    </submittedName>
</protein>
<dbReference type="AlphaFoldDB" id="A0A0D6JQ74"/>
<feature type="transmembrane region" description="Helical" evidence="1">
    <location>
        <begin position="12"/>
        <end position="31"/>
    </location>
</feature>
<evidence type="ECO:0000256" key="1">
    <source>
        <dbReference type="SAM" id="Phobius"/>
    </source>
</evidence>
<dbReference type="EMBL" id="CSTE01000002">
    <property type="protein sequence ID" value="CQR50067.1"/>
    <property type="molecule type" value="Genomic_DNA"/>
</dbReference>
<gene>
    <name evidence="2" type="ORF">BN996_01544</name>
</gene>
<name>A0A0D6JQ74_9EURY</name>
<keyword evidence="1" id="KW-1133">Transmembrane helix</keyword>
<evidence type="ECO:0000313" key="3">
    <source>
        <dbReference type="Proteomes" id="UP000198902"/>
    </source>
</evidence>
<dbReference type="Proteomes" id="UP000198902">
    <property type="component" value="Unassembled WGS sequence"/>
</dbReference>
<organism evidence="2 3">
    <name type="scientific">Haloferax massiliensis</name>
    <dbReference type="NCBI Taxonomy" id="1476858"/>
    <lineage>
        <taxon>Archaea</taxon>
        <taxon>Methanobacteriati</taxon>
        <taxon>Methanobacteriota</taxon>
        <taxon>Stenosarchaea group</taxon>
        <taxon>Halobacteria</taxon>
        <taxon>Halobacteriales</taxon>
        <taxon>Haloferacaceae</taxon>
        <taxon>Haloferax</taxon>
    </lineage>
</organism>
<keyword evidence="1" id="KW-0812">Transmembrane</keyword>